<dbReference type="Proteomes" id="UP000799424">
    <property type="component" value="Unassembled WGS sequence"/>
</dbReference>
<proteinExistence type="predicted"/>
<evidence type="ECO:0000313" key="3">
    <source>
        <dbReference type="Proteomes" id="UP000799424"/>
    </source>
</evidence>
<accession>A0A6A6ZRN8</accession>
<feature type="region of interest" description="Disordered" evidence="1">
    <location>
        <begin position="1"/>
        <end position="30"/>
    </location>
</feature>
<keyword evidence="3" id="KW-1185">Reference proteome</keyword>
<dbReference type="OrthoDB" id="3799675at2759"/>
<dbReference type="EMBL" id="MU006232">
    <property type="protein sequence ID" value="KAF2823458.1"/>
    <property type="molecule type" value="Genomic_DNA"/>
</dbReference>
<reference evidence="2" key="1">
    <citation type="journal article" date="2020" name="Stud. Mycol.">
        <title>101 Dothideomycetes genomes: a test case for predicting lifestyles and emergence of pathogens.</title>
        <authorList>
            <person name="Haridas S."/>
            <person name="Albert R."/>
            <person name="Binder M."/>
            <person name="Bloem J."/>
            <person name="Labutti K."/>
            <person name="Salamov A."/>
            <person name="Andreopoulos B."/>
            <person name="Baker S."/>
            <person name="Barry K."/>
            <person name="Bills G."/>
            <person name="Bluhm B."/>
            <person name="Cannon C."/>
            <person name="Castanera R."/>
            <person name="Culley D."/>
            <person name="Daum C."/>
            <person name="Ezra D."/>
            <person name="Gonzalez J."/>
            <person name="Henrissat B."/>
            <person name="Kuo A."/>
            <person name="Liang C."/>
            <person name="Lipzen A."/>
            <person name="Lutzoni F."/>
            <person name="Magnuson J."/>
            <person name="Mondo S."/>
            <person name="Nolan M."/>
            <person name="Ohm R."/>
            <person name="Pangilinan J."/>
            <person name="Park H.-J."/>
            <person name="Ramirez L."/>
            <person name="Alfaro M."/>
            <person name="Sun H."/>
            <person name="Tritt A."/>
            <person name="Yoshinaga Y."/>
            <person name="Zwiers L.-H."/>
            <person name="Turgeon B."/>
            <person name="Goodwin S."/>
            <person name="Spatafora J."/>
            <person name="Crous P."/>
            <person name="Grigoriev I."/>
        </authorList>
    </citation>
    <scope>NUCLEOTIDE SEQUENCE</scope>
    <source>
        <strain evidence="2">CBS 113818</strain>
    </source>
</reference>
<dbReference type="AlphaFoldDB" id="A0A6A6ZRN8"/>
<evidence type="ECO:0000256" key="1">
    <source>
        <dbReference type="SAM" id="MobiDB-lite"/>
    </source>
</evidence>
<name>A0A6A6ZRN8_9PLEO</name>
<evidence type="ECO:0000313" key="2">
    <source>
        <dbReference type="EMBL" id="KAF2823458.1"/>
    </source>
</evidence>
<organism evidence="2 3">
    <name type="scientific">Ophiobolus disseminans</name>
    <dbReference type="NCBI Taxonomy" id="1469910"/>
    <lineage>
        <taxon>Eukaryota</taxon>
        <taxon>Fungi</taxon>
        <taxon>Dikarya</taxon>
        <taxon>Ascomycota</taxon>
        <taxon>Pezizomycotina</taxon>
        <taxon>Dothideomycetes</taxon>
        <taxon>Pleosporomycetidae</taxon>
        <taxon>Pleosporales</taxon>
        <taxon>Pleosporineae</taxon>
        <taxon>Phaeosphaeriaceae</taxon>
        <taxon>Ophiobolus</taxon>
    </lineage>
</organism>
<gene>
    <name evidence="2" type="ORF">CC86DRAFT_409368</name>
</gene>
<protein>
    <submittedName>
        <fullName evidence="2">Uncharacterized protein</fullName>
    </submittedName>
</protein>
<sequence>MAEDDVSGSASEQAGDRPVTNTPSEEPYRPRLCQDMLKFFPALKEYMTRIEWADGRIEGLSAKKTDAERAQTLAEEKIVALTADLQTQTKLLDELRSQQAFRAQEVQKSLKENEGWFNKKLEHLAKRQQEVKAIEANTERPKTGLKADQNLFDAIENLGAATKKARRERSNLVAGKKRPEQAFAKWENAYCKPSLDVVHLAKKVKDDRDRYHRDRIEQLDMLVRREEKINLLEELADNEKEKRDREYKANLHAFAKEKEDWRSKRAQKLEGEELEAVREVWLKVQKHKVRAQIWDEADKESYLEAEKLLQEKHDAQCAVARHEGSKEGYANLEQARAEGYEEAKEAAMLSNSEACSDAYERGADDGKEEGHLAGRLEAKEETDKAHGETFRKAFHWRVLSSDWAKSELVKADGTANLTRAYWFERTTAHFATSEGRYRLSDPTSPWYNSDKKGNTSSLKIRRFEYGLSEHDSYHAGVWDGLFGHNNRVVLLPNWHPPEGFR</sequence>